<evidence type="ECO:0000256" key="1">
    <source>
        <dbReference type="SAM" id="Phobius"/>
    </source>
</evidence>
<dbReference type="EMBL" id="SHNN01000004">
    <property type="protein sequence ID" value="MCX2982858.1"/>
    <property type="molecule type" value="Genomic_DNA"/>
</dbReference>
<comment type="caution">
    <text evidence="2">The sequence shown here is derived from an EMBL/GenBank/DDBJ whole genome shotgun (WGS) entry which is preliminary data.</text>
</comment>
<accession>A0ABT3TKM0</accession>
<dbReference type="Proteomes" id="UP001143362">
    <property type="component" value="Unassembled WGS sequence"/>
</dbReference>
<name>A0ABT3TKM0_9GAMM</name>
<feature type="transmembrane region" description="Helical" evidence="1">
    <location>
        <begin position="25"/>
        <end position="43"/>
    </location>
</feature>
<feature type="transmembrane region" description="Helical" evidence="1">
    <location>
        <begin position="75"/>
        <end position="93"/>
    </location>
</feature>
<protein>
    <submittedName>
        <fullName evidence="2">Uncharacterized protein</fullName>
    </submittedName>
</protein>
<reference evidence="2" key="1">
    <citation type="submission" date="2019-02" db="EMBL/GenBank/DDBJ databases">
        <authorList>
            <person name="Li S.-H."/>
        </authorList>
    </citation>
    <scope>NUCLEOTIDE SEQUENCE</scope>
    <source>
        <strain evidence="2">IMCC14734</strain>
    </source>
</reference>
<organism evidence="2 3">
    <name type="scientific">Candidatus Litorirhabdus singularis</name>
    <dbReference type="NCBI Taxonomy" id="2518993"/>
    <lineage>
        <taxon>Bacteria</taxon>
        <taxon>Pseudomonadati</taxon>
        <taxon>Pseudomonadota</taxon>
        <taxon>Gammaproteobacteria</taxon>
        <taxon>Cellvibrionales</taxon>
        <taxon>Halieaceae</taxon>
        <taxon>Candidatus Litorirhabdus</taxon>
    </lineage>
</organism>
<dbReference type="RefSeq" id="WP_279246884.1">
    <property type="nucleotide sequence ID" value="NZ_SHNN01000004.1"/>
</dbReference>
<keyword evidence="1" id="KW-1133">Transmembrane helix</keyword>
<feature type="transmembrane region" description="Helical" evidence="1">
    <location>
        <begin position="113"/>
        <end position="137"/>
    </location>
</feature>
<evidence type="ECO:0000313" key="3">
    <source>
        <dbReference type="Proteomes" id="UP001143362"/>
    </source>
</evidence>
<sequence>MLDLVREAVTALQAETAAYPQGVQVWMKLMGFSFLASIVFVYSRVGARWILAALLLNVLGLVTGKLLFPEASRMVIGTYVHILFWPAMLWGVWRSAKPLLLSRAANGLADWAYMAWLAWASVLIAISLVLDFGNLIAMWV</sequence>
<evidence type="ECO:0000313" key="2">
    <source>
        <dbReference type="EMBL" id="MCX2982858.1"/>
    </source>
</evidence>
<proteinExistence type="predicted"/>
<feature type="transmembrane region" description="Helical" evidence="1">
    <location>
        <begin position="49"/>
        <end position="68"/>
    </location>
</feature>
<keyword evidence="3" id="KW-1185">Reference proteome</keyword>
<gene>
    <name evidence="2" type="ORF">EYC98_18500</name>
</gene>
<keyword evidence="1" id="KW-0472">Membrane</keyword>
<keyword evidence="1" id="KW-0812">Transmembrane</keyword>